<dbReference type="AlphaFoldDB" id="A0A418YA05"/>
<keyword evidence="3" id="KW-0238">DNA-binding</keyword>
<dbReference type="PRINTS" id="PR00039">
    <property type="entry name" value="HTHLYSR"/>
</dbReference>
<feature type="domain" description="HTH lysR-type" evidence="5">
    <location>
        <begin position="10"/>
        <end position="67"/>
    </location>
</feature>
<organism evidence="6 7">
    <name type="scientific">Motilimonas pumila</name>
    <dbReference type="NCBI Taxonomy" id="2303987"/>
    <lineage>
        <taxon>Bacteria</taxon>
        <taxon>Pseudomonadati</taxon>
        <taxon>Pseudomonadota</taxon>
        <taxon>Gammaproteobacteria</taxon>
        <taxon>Alteromonadales</taxon>
        <taxon>Alteromonadales genera incertae sedis</taxon>
        <taxon>Motilimonas</taxon>
    </lineage>
</organism>
<dbReference type="RefSeq" id="WP_119912365.1">
    <property type="nucleotide sequence ID" value="NZ_QZCH01000039.1"/>
</dbReference>
<accession>A0A418YA05</accession>
<dbReference type="Proteomes" id="UP000283255">
    <property type="component" value="Unassembled WGS sequence"/>
</dbReference>
<evidence type="ECO:0000313" key="6">
    <source>
        <dbReference type="EMBL" id="RJG38629.1"/>
    </source>
</evidence>
<dbReference type="InterPro" id="IPR000847">
    <property type="entry name" value="LysR_HTH_N"/>
</dbReference>
<dbReference type="OrthoDB" id="6395715at2"/>
<reference evidence="6 7" key="2">
    <citation type="submission" date="2019-01" db="EMBL/GenBank/DDBJ databases">
        <title>Motilimonas pumilus sp. nov., isolated from the gut of sea cucumber (Apostichopus japonicus).</title>
        <authorList>
            <person name="Wang F.-Q."/>
            <person name="Ren L.-H."/>
            <person name="Lin Y.-W."/>
            <person name="Sun G.-H."/>
            <person name="Du Z.-J."/>
            <person name="Zhao J.-X."/>
            <person name="Liu X.-J."/>
            <person name="Liu L.-J."/>
        </authorList>
    </citation>
    <scope>NUCLEOTIDE SEQUENCE [LARGE SCALE GENOMIC DNA]</scope>
    <source>
        <strain evidence="6 7">PLHSC7-2</strain>
    </source>
</reference>
<dbReference type="SUPFAM" id="SSF46785">
    <property type="entry name" value="Winged helix' DNA-binding domain"/>
    <property type="match status" value="1"/>
</dbReference>
<dbReference type="SUPFAM" id="SSF53850">
    <property type="entry name" value="Periplasmic binding protein-like II"/>
    <property type="match status" value="1"/>
</dbReference>
<comment type="caution">
    <text evidence="6">The sequence shown here is derived from an EMBL/GenBank/DDBJ whole genome shotgun (WGS) entry which is preliminary data.</text>
</comment>
<dbReference type="PANTHER" id="PTHR30118">
    <property type="entry name" value="HTH-TYPE TRANSCRIPTIONAL REGULATOR LEUO-RELATED"/>
    <property type="match status" value="1"/>
</dbReference>
<evidence type="ECO:0000256" key="3">
    <source>
        <dbReference type="ARBA" id="ARBA00023125"/>
    </source>
</evidence>
<dbReference type="Pfam" id="PF03466">
    <property type="entry name" value="LysR_substrate"/>
    <property type="match status" value="1"/>
</dbReference>
<evidence type="ECO:0000313" key="7">
    <source>
        <dbReference type="Proteomes" id="UP000283255"/>
    </source>
</evidence>
<dbReference type="InterPro" id="IPR036390">
    <property type="entry name" value="WH_DNA-bd_sf"/>
</dbReference>
<dbReference type="PANTHER" id="PTHR30118:SF15">
    <property type="entry name" value="TRANSCRIPTIONAL REGULATORY PROTEIN"/>
    <property type="match status" value="1"/>
</dbReference>
<keyword evidence="7" id="KW-1185">Reference proteome</keyword>
<dbReference type="InterPro" id="IPR050389">
    <property type="entry name" value="LysR-type_TF"/>
</dbReference>
<evidence type="ECO:0000256" key="4">
    <source>
        <dbReference type="ARBA" id="ARBA00023163"/>
    </source>
</evidence>
<dbReference type="Gene3D" id="1.10.10.10">
    <property type="entry name" value="Winged helix-like DNA-binding domain superfamily/Winged helix DNA-binding domain"/>
    <property type="match status" value="1"/>
</dbReference>
<protein>
    <submittedName>
        <fullName evidence="6">LysR family transcriptional regulator</fullName>
    </submittedName>
</protein>
<evidence type="ECO:0000256" key="2">
    <source>
        <dbReference type="ARBA" id="ARBA00023015"/>
    </source>
</evidence>
<dbReference type="EMBL" id="QZCH01000039">
    <property type="protein sequence ID" value="RJG38629.1"/>
    <property type="molecule type" value="Genomic_DNA"/>
</dbReference>
<dbReference type="GO" id="GO:0003677">
    <property type="term" value="F:DNA binding"/>
    <property type="evidence" value="ECO:0007669"/>
    <property type="project" value="UniProtKB-KW"/>
</dbReference>
<comment type="similarity">
    <text evidence="1">Belongs to the LysR transcriptional regulatory family.</text>
</comment>
<dbReference type="InterPro" id="IPR005119">
    <property type="entry name" value="LysR_subst-bd"/>
</dbReference>
<reference evidence="6 7" key="1">
    <citation type="submission" date="2018-09" db="EMBL/GenBank/DDBJ databases">
        <authorList>
            <person name="Wang F."/>
        </authorList>
    </citation>
    <scope>NUCLEOTIDE SEQUENCE [LARGE SCALE GENOMIC DNA]</scope>
    <source>
        <strain evidence="6 7">PLHSC7-2</strain>
    </source>
</reference>
<dbReference type="PROSITE" id="PS50931">
    <property type="entry name" value="HTH_LYSR"/>
    <property type="match status" value="1"/>
</dbReference>
<evidence type="ECO:0000259" key="5">
    <source>
        <dbReference type="PROSITE" id="PS50931"/>
    </source>
</evidence>
<name>A0A418YA05_9GAMM</name>
<sequence>MLLSNQFKRLDLNLLKVLVVLIEVQNTRKAAQILYTSQPSISRSLQKLRHYFDDELFIRSQHGLAPTAKLNDLKQTVLPAMQQLAYTLEPQDDFNPALLDEGVNIAINGFIANSISAQLTHYLFQQAPNIKVNILDWSKLTLEQLVSGEIDIGVNYYPLELSKQVYQKQIAKDGFLFVCRQGHPLAGTLLNDYQGPSLDLASLVVSDWNDTIAIAPTVLASAGISAEVKVRSSYLHSLLAIVKDSDVLFPCSKLLAQSLSHEFALLAFPDTPTMPVSEVGITMGRKHRNQPKMRWLESCISEVFSHS</sequence>
<dbReference type="Gene3D" id="3.40.190.10">
    <property type="entry name" value="Periplasmic binding protein-like II"/>
    <property type="match status" value="2"/>
</dbReference>
<gene>
    <name evidence="6" type="ORF">D1Z90_18920</name>
</gene>
<dbReference type="InterPro" id="IPR036388">
    <property type="entry name" value="WH-like_DNA-bd_sf"/>
</dbReference>
<dbReference type="Pfam" id="PF00126">
    <property type="entry name" value="HTH_1"/>
    <property type="match status" value="1"/>
</dbReference>
<proteinExistence type="inferred from homology"/>
<evidence type="ECO:0000256" key="1">
    <source>
        <dbReference type="ARBA" id="ARBA00009437"/>
    </source>
</evidence>
<dbReference type="GO" id="GO:0003700">
    <property type="term" value="F:DNA-binding transcription factor activity"/>
    <property type="evidence" value="ECO:0007669"/>
    <property type="project" value="InterPro"/>
</dbReference>
<keyword evidence="4" id="KW-0804">Transcription</keyword>
<keyword evidence="2" id="KW-0805">Transcription regulation</keyword>